<keyword evidence="1" id="KW-0147">Chitin-binding</keyword>
<gene>
    <name evidence="6" type="ORF">LEMA_P025400.1</name>
</gene>
<evidence type="ECO:0000256" key="1">
    <source>
        <dbReference type="ARBA" id="ARBA00022669"/>
    </source>
</evidence>
<protein>
    <recommendedName>
        <fullName evidence="5">LysM domain-containing protein</fullName>
    </recommendedName>
</protein>
<feature type="signal peptide" evidence="4">
    <location>
        <begin position="1"/>
        <end position="17"/>
    </location>
</feature>
<dbReference type="Gene3D" id="3.10.350.10">
    <property type="entry name" value="LysM domain"/>
    <property type="match status" value="5"/>
</dbReference>
<feature type="region of interest" description="Disordered" evidence="3">
    <location>
        <begin position="611"/>
        <end position="637"/>
    </location>
</feature>
<keyword evidence="7" id="KW-1185">Reference proteome</keyword>
<dbReference type="EMBL" id="FP929127">
    <property type="protein sequence ID" value="CBX95388.1"/>
    <property type="molecule type" value="Genomic_DNA"/>
</dbReference>
<dbReference type="PANTHER" id="PTHR34997">
    <property type="entry name" value="AM15"/>
    <property type="match status" value="1"/>
</dbReference>
<feature type="domain" description="LysM" evidence="5">
    <location>
        <begin position="643"/>
        <end position="690"/>
    </location>
</feature>
<accession>E4ZXH8</accession>
<dbReference type="PROSITE" id="PS51782">
    <property type="entry name" value="LYSM"/>
    <property type="match status" value="4"/>
</dbReference>
<dbReference type="InParanoid" id="E4ZXH8"/>
<evidence type="ECO:0000313" key="7">
    <source>
        <dbReference type="Proteomes" id="UP000002668"/>
    </source>
</evidence>
<dbReference type="OrthoDB" id="5985073at2759"/>
<dbReference type="STRING" id="985895.E4ZXH8"/>
<feature type="compositionally biased region" description="Acidic residues" evidence="3">
    <location>
        <begin position="1043"/>
        <end position="1052"/>
    </location>
</feature>
<dbReference type="eggNOG" id="KOG2806">
    <property type="taxonomic scope" value="Eukaryota"/>
</dbReference>
<proteinExistence type="predicted"/>
<feature type="domain" description="LysM" evidence="5">
    <location>
        <begin position="222"/>
        <end position="267"/>
    </location>
</feature>
<feature type="domain" description="LysM" evidence="5">
    <location>
        <begin position="272"/>
        <end position="320"/>
    </location>
</feature>
<dbReference type="InterPro" id="IPR018392">
    <property type="entry name" value="LysM"/>
</dbReference>
<evidence type="ECO:0000256" key="3">
    <source>
        <dbReference type="SAM" id="MobiDB-lite"/>
    </source>
</evidence>
<dbReference type="InterPro" id="IPR036779">
    <property type="entry name" value="LysM_dom_sf"/>
</dbReference>
<dbReference type="Proteomes" id="UP000002668">
    <property type="component" value="Genome"/>
</dbReference>
<dbReference type="SMART" id="SM00257">
    <property type="entry name" value="LysM"/>
    <property type="match status" value="3"/>
</dbReference>
<evidence type="ECO:0000256" key="2">
    <source>
        <dbReference type="ARBA" id="ARBA00023026"/>
    </source>
</evidence>
<dbReference type="SUPFAM" id="SSF54106">
    <property type="entry name" value="LysM domain"/>
    <property type="match status" value="2"/>
</dbReference>
<sequence length="1327" mass="145729">MFLRLLPLLWCLPSTSAIPFFNNQTIPSNLTTNCATALLTDVNQCPPTVASFASGYYYPPSVLEEACTSACVTALQRYEDDVTKACAGQTWSAYDEVDDASLALIPNVMRFNHDLVCLKDADRWCNVVAAAAAVQADPGRWDNAPPSGVEPSGPCDLCFIKNLQKQAGSPYYDGPQIRESSIYESKTSSCSVTDYPLTISTLPFSQPPVISSTPTPSPCSGKEYQIQSGDDCYKISKSQGIGTAWLLSDNSLTAYCANFPQNGALCIKNTCQIYTVQPADTCEVMAMSHNITIAQLKAWNPIINAGCHNLYKMNGTSICVSNPGVAYVTPPAMPPLAPSTAVSAAPVPTNAKDESNRQCGQWYNVEGGDYCNLVTLKYSISLSDFVFLNPSINENCTNLLLDISYCVAPVGDINTYSGRPGYHTPGPTGLPFTKVTFTSTKPATTTPTSTQMAFAEDTRDDCYQYFEASQMETDISGTSFRHQCDLAAAVYGVELSELLTWNPKLGNDTEAASCSFKPGVRYCGRFYFELPPPPSEVGPSLEFPIREGYDTNCTEFSDVPKDFTCDDVLIVFELTLAQFFKMNPAVGSTCANLWTEMAYCIRSPNAPAPVTSSKPTTVITPSSTSALGPSAPTHSGQPSNCVRWHIVVDGDNCSNLADKYFITLAQFFAWNPAVSKDCLGNFWLGSAYCIGTSDSITVSRSAAPPSPTPTAFVIPSPNQPNNAVDNCNKVAQAQEGDWCSLFAERNGISSTQLYAWNAALDNGNGCGTSFWKDYWYCRLGSHQHISGGVPAISIYSHSFFHRIMDKLPQELINRIVWYAERYPGQEKWFPAIGQFFIPNKPPSQFPRLAGLNRSWKEAVETITFHHLGIKSNDLDSLQSIITGNRRRHLSRISFTALLPAYSEEACAYKESRAEQQANDEAFTKGICDLFTVLRTWEDNGVRSALGLDILTAASPTDSRLYVDGPEKDELLYDIAIGKREDILSDRWEESRLRLLQPATLPTLSNVQRISITGNGPRKLAPSVAPDLAKSLPGLTSVEWEFQDCEGGPEESDRDSLNSDSDSDSDSGVDSATSPKARGENRVQFANGISKIAFGSLHSAQITFYHESPSDQRYTRTSILPEGLMYDPFSTALRYFSQHLTTLTLSAHLDSTLFWPAQSKDESPFWPYLKSLDVTFDMVAPSGEWYFTGPRPVDHPHDDVESGTVGGVDVRDYSYRDFRIHPDPQTFNPFLGAFAKAVAQMPFLEFFMLTSELVGDTGKLHISYHAPGKEAEWGDEGPEDLKSRRIYYACEVGEVWVPEPDTAEALRGAGIQKFGGEAIERYLGSQYY</sequence>
<dbReference type="Pfam" id="PF01476">
    <property type="entry name" value="LysM"/>
    <property type="match status" value="3"/>
</dbReference>
<dbReference type="VEuPathDB" id="FungiDB:LEMA_P025400.1"/>
<evidence type="ECO:0000313" key="6">
    <source>
        <dbReference type="EMBL" id="CBX95388.1"/>
    </source>
</evidence>
<feature type="region of interest" description="Disordered" evidence="3">
    <location>
        <begin position="1043"/>
        <end position="1079"/>
    </location>
</feature>
<feature type="domain" description="LysM" evidence="5">
    <location>
        <begin position="361"/>
        <end position="407"/>
    </location>
</feature>
<dbReference type="GO" id="GO:0008061">
    <property type="term" value="F:chitin binding"/>
    <property type="evidence" value="ECO:0007669"/>
    <property type="project" value="UniProtKB-KW"/>
</dbReference>
<reference evidence="7" key="1">
    <citation type="journal article" date="2011" name="Nat. Commun.">
        <title>Effector diversification within compartments of the Leptosphaeria maculans genome affected by Repeat-Induced Point mutations.</title>
        <authorList>
            <person name="Rouxel T."/>
            <person name="Grandaubert J."/>
            <person name="Hane J.K."/>
            <person name="Hoede C."/>
            <person name="van de Wouw A.P."/>
            <person name="Couloux A."/>
            <person name="Dominguez V."/>
            <person name="Anthouard V."/>
            <person name="Bally P."/>
            <person name="Bourras S."/>
            <person name="Cozijnsen A.J."/>
            <person name="Ciuffetti L.M."/>
            <person name="Degrave A."/>
            <person name="Dilmaghani A."/>
            <person name="Duret L."/>
            <person name="Fudal I."/>
            <person name="Goodwin S.B."/>
            <person name="Gout L."/>
            <person name="Glaser N."/>
            <person name="Linglin J."/>
            <person name="Kema G.H.J."/>
            <person name="Lapalu N."/>
            <person name="Lawrence C.B."/>
            <person name="May K."/>
            <person name="Meyer M."/>
            <person name="Ollivier B."/>
            <person name="Poulain J."/>
            <person name="Schoch C.L."/>
            <person name="Simon A."/>
            <person name="Spatafora J.W."/>
            <person name="Stachowiak A."/>
            <person name="Turgeon B.G."/>
            <person name="Tyler B.M."/>
            <person name="Vincent D."/>
            <person name="Weissenbach J."/>
            <person name="Amselem J."/>
            <person name="Quesneville H."/>
            <person name="Oliver R.P."/>
            <person name="Wincker P."/>
            <person name="Balesdent M.-H."/>
            <person name="Howlett B.J."/>
        </authorList>
    </citation>
    <scope>NUCLEOTIDE SEQUENCE [LARGE SCALE GENOMIC DNA]</scope>
    <source>
        <strain evidence="7">JN3 / isolate v23.1.3 / race Av1-4-5-6-7-8</strain>
    </source>
</reference>
<dbReference type="InterPro" id="IPR052210">
    <property type="entry name" value="LysM1-like"/>
</dbReference>
<feature type="chain" id="PRO_5003194638" description="LysM domain-containing protein" evidence="4">
    <location>
        <begin position="18"/>
        <end position="1327"/>
    </location>
</feature>
<evidence type="ECO:0000256" key="4">
    <source>
        <dbReference type="SAM" id="SignalP"/>
    </source>
</evidence>
<dbReference type="CDD" id="cd00118">
    <property type="entry name" value="LysM"/>
    <property type="match status" value="3"/>
</dbReference>
<keyword evidence="4" id="KW-0732">Signal</keyword>
<organism evidence="7">
    <name type="scientific">Leptosphaeria maculans (strain JN3 / isolate v23.1.3 / race Av1-4-5-6-7-8)</name>
    <name type="common">Blackleg fungus</name>
    <name type="synonym">Phoma lingam</name>
    <dbReference type="NCBI Taxonomy" id="985895"/>
    <lineage>
        <taxon>Eukaryota</taxon>
        <taxon>Fungi</taxon>
        <taxon>Dikarya</taxon>
        <taxon>Ascomycota</taxon>
        <taxon>Pezizomycotina</taxon>
        <taxon>Dothideomycetes</taxon>
        <taxon>Pleosporomycetidae</taxon>
        <taxon>Pleosporales</taxon>
        <taxon>Pleosporineae</taxon>
        <taxon>Leptosphaeriaceae</taxon>
        <taxon>Plenodomus</taxon>
        <taxon>Plenodomus lingam/Leptosphaeria maculans species complex</taxon>
    </lineage>
</organism>
<dbReference type="PANTHER" id="PTHR34997:SF1">
    <property type="entry name" value="PEPTIDOGLYCAN-BINDING LYSIN DOMAIN"/>
    <property type="match status" value="1"/>
</dbReference>
<keyword evidence="2" id="KW-0843">Virulence</keyword>
<dbReference type="HOGENOM" id="CLU_259366_0_0_1"/>
<evidence type="ECO:0000259" key="5">
    <source>
        <dbReference type="PROSITE" id="PS51782"/>
    </source>
</evidence>
<name>E4ZXH8_LEPMJ</name>
<dbReference type="OMA" id="CIANACT"/>